<dbReference type="EMBL" id="JBHSTE010000005">
    <property type="protein sequence ID" value="MFC6334121.1"/>
    <property type="molecule type" value="Genomic_DNA"/>
</dbReference>
<dbReference type="PANTHER" id="PTHR43817:SF1">
    <property type="entry name" value="HYDROLASE, FAMILY 43, PUTATIVE (AFU_ORTHOLOGUE AFUA_3G01660)-RELATED"/>
    <property type="match status" value="1"/>
</dbReference>
<dbReference type="InterPro" id="IPR023296">
    <property type="entry name" value="Glyco_hydro_beta-prop_sf"/>
</dbReference>
<dbReference type="Pfam" id="PF04616">
    <property type="entry name" value="Glyco_hydro_43"/>
    <property type="match status" value="1"/>
</dbReference>
<protein>
    <submittedName>
        <fullName evidence="5">Family 43 glycosylhydrolase</fullName>
    </submittedName>
</protein>
<dbReference type="PANTHER" id="PTHR43817">
    <property type="entry name" value="GLYCOSYL HYDROLASE"/>
    <property type="match status" value="1"/>
</dbReference>
<dbReference type="Proteomes" id="UP001596233">
    <property type="component" value="Unassembled WGS sequence"/>
</dbReference>
<dbReference type="RefSeq" id="WP_379236315.1">
    <property type="nucleotide sequence ID" value="NZ_JBHSTE010000005.1"/>
</dbReference>
<dbReference type="Gene3D" id="2.115.10.20">
    <property type="entry name" value="Glycosyl hydrolase domain, family 43"/>
    <property type="match status" value="1"/>
</dbReference>
<dbReference type="CDD" id="cd08991">
    <property type="entry name" value="GH43_HoAraf43-like"/>
    <property type="match status" value="1"/>
</dbReference>
<evidence type="ECO:0000256" key="1">
    <source>
        <dbReference type="ARBA" id="ARBA00009865"/>
    </source>
</evidence>
<keyword evidence="6" id="KW-1185">Reference proteome</keyword>
<proteinExistence type="inferred from homology"/>
<dbReference type="InterPro" id="IPR006710">
    <property type="entry name" value="Glyco_hydro_43"/>
</dbReference>
<keyword evidence="3" id="KW-0378">Hydrolase</keyword>
<name>A0ABW1V9N0_9BACL</name>
<evidence type="ECO:0000256" key="3">
    <source>
        <dbReference type="ARBA" id="ARBA00022801"/>
    </source>
</evidence>
<dbReference type="Gene3D" id="2.60.120.560">
    <property type="entry name" value="Exo-inulinase, domain 1"/>
    <property type="match status" value="1"/>
</dbReference>
<evidence type="ECO:0000313" key="5">
    <source>
        <dbReference type="EMBL" id="MFC6334121.1"/>
    </source>
</evidence>
<evidence type="ECO:0000313" key="6">
    <source>
        <dbReference type="Proteomes" id="UP001596233"/>
    </source>
</evidence>
<keyword evidence="4" id="KW-0326">Glycosidase</keyword>
<gene>
    <name evidence="5" type="ORF">ACFP56_15945</name>
</gene>
<reference evidence="6" key="1">
    <citation type="journal article" date="2019" name="Int. J. Syst. Evol. Microbiol.">
        <title>The Global Catalogue of Microorganisms (GCM) 10K type strain sequencing project: providing services to taxonomists for standard genome sequencing and annotation.</title>
        <authorList>
            <consortium name="The Broad Institute Genomics Platform"/>
            <consortium name="The Broad Institute Genome Sequencing Center for Infectious Disease"/>
            <person name="Wu L."/>
            <person name="Ma J."/>
        </authorList>
    </citation>
    <scope>NUCLEOTIDE SEQUENCE [LARGE SCALE GENOMIC DNA]</scope>
    <source>
        <strain evidence="6">PCU 280</strain>
    </source>
</reference>
<comment type="caution">
    <text evidence="5">The sequence shown here is derived from an EMBL/GenBank/DDBJ whole genome shotgun (WGS) entry which is preliminary data.</text>
</comment>
<dbReference type="SUPFAM" id="SSF75005">
    <property type="entry name" value="Arabinanase/levansucrase/invertase"/>
    <property type="match status" value="1"/>
</dbReference>
<organism evidence="5 6">
    <name type="scientific">Paenibacillus septentrionalis</name>
    <dbReference type="NCBI Taxonomy" id="429342"/>
    <lineage>
        <taxon>Bacteria</taxon>
        <taxon>Bacillati</taxon>
        <taxon>Bacillota</taxon>
        <taxon>Bacilli</taxon>
        <taxon>Bacillales</taxon>
        <taxon>Paenibacillaceae</taxon>
        <taxon>Paenibacillus</taxon>
    </lineage>
</organism>
<keyword evidence="2" id="KW-0732">Signal</keyword>
<sequence length="673" mass="75522">MSTYTNPVNILVSSEAVACRKLNPKVNPDPFVLKYNGEYYAYATSGGGVSVLHSVNMTEWTHLGYAYKQEGQTDYWAPAVFYDNGLFYLYVSSRSQDEEDVHYEYLQAAVSERPEGPFRYQCQLFNTFSIDAHVVRDVNGGLLLFYSTNETLGIDHERPGTVILADRLLDPFTPEGKPRLIVKPTLDEEIYERNRFGDGRDWHTIEGAFHLQRRGIHYVMYSGNAFTKPHYYIGYSTARHQEGVSIADLEWTKYPDEFTYEPLLRQNDLVEGVGHNSVVKAPNNVDDWIVYHGRERQAKTMDEADAVAGLSEKQAEDETDGEHRQMRIDPLLWLGDKMWVPGPSSEECAAPALPGFRDLFEGDVLGSGWHSVSGNWQVENRQLFQQSVIGTGRLLLEKRYAAAWFEVNLRWLPHHMGGLYGAVVMYENEQHYAEVLLDVGKGTIGLYETFAGVQLEPHTVNVPAGFRFDAYHQLLLAVVGNHISVTLDGVLMLKTSMHTLGKGCLPCFGLATHYTSAAFAGVALTGYVAQTEDTAVQLLSYVTTRKGNWRIEGGAWLGRTHEGEAAIELLNPFASEASKLRFDVQGRLSESSLQLVVLPGQQSEQQAINLLLPASADKRSGTVHVKLQNKLLQVWYGRGLLASHAWTDELHSLKLESSSDIRLEAIEWTALEF</sequence>
<comment type="similarity">
    <text evidence="1">Belongs to the glycosyl hydrolase 43 family.</text>
</comment>
<evidence type="ECO:0000256" key="4">
    <source>
        <dbReference type="ARBA" id="ARBA00023295"/>
    </source>
</evidence>
<accession>A0ABW1V9N0</accession>
<evidence type="ECO:0000256" key="2">
    <source>
        <dbReference type="ARBA" id="ARBA00022729"/>
    </source>
</evidence>